<dbReference type="HOGENOM" id="CLU_833047_0_0_1"/>
<dbReference type="PANTHER" id="PTHR23346:SF19">
    <property type="entry name" value="PROTEASOME ADAPTER AND SCAFFOLD PROTEIN ECM29"/>
    <property type="match status" value="1"/>
</dbReference>
<keyword evidence="1" id="KW-0677">Repeat</keyword>
<sequence>GAAFGFSTIAAQAGEQLAPFLPQMVPKLYRYQFDPNPKIQQAMSSIWNALVKDNKKTVREITCLAVNDLLRGRNIDDIIEQLPELWQTLLRVRDDIKESVRTAAHTACKTLSRVSVKICDINNGKVGERAIQSVLPCLLTNTLNSTVKEVRQIGLSTILDISKNSGKLLKPHIPVEAISNEMLNNQPAIHQITDCVLKECRKEKSDYRLEAWKCMSAVLEEYEIDKFQDMWDIMIPVLQKVNLNQCDNKEKDDDEAISSNLKESNRECIYLCLGQCWPYTSSVQDDYKKKLLDLLLSSLPLSTWKVQVSILKSLNTYIERLHVLQKDKIRSTVR</sequence>
<dbReference type="OrthoDB" id="16066at2759"/>
<dbReference type="KEGG" id="lgi:LOTGIDRAFT_176639"/>
<dbReference type="GO" id="GO:0005737">
    <property type="term" value="C:cytoplasm"/>
    <property type="evidence" value="ECO:0007669"/>
    <property type="project" value="TreeGrafter"/>
</dbReference>
<protein>
    <recommendedName>
        <fullName evidence="4">TOG domain-containing protein</fullName>
    </recommendedName>
</protein>
<dbReference type="GO" id="GO:0060090">
    <property type="term" value="F:molecular adaptor activity"/>
    <property type="evidence" value="ECO:0007669"/>
    <property type="project" value="TreeGrafter"/>
</dbReference>
<dbReference type="PANTHER" id="PTHR23346">
    <property type="entry name" value="TRANSLATIONAL ACTIVATOR GCN1-RELATED"/>
    <property type="match status" value="1"/>
</dbReference>
<dbReference type="GO" id="GO:0036503">
    <property type="term" value="P:ERAD pathway"/>
    <property type="evidence" value="ECO:0007669"/>
    <property type="project" value="TreeGrafter"/>
</dbReference>
<gene>
    <name evidence="2" type="ORF">LOTGIDRAFT_176639</name>
</gene>
<evidence type="ECO:0000313" key="3">
    <source>
        <dbReference type="Proteomes" id="UP000030746"/>
    </source>
</evidence>
<feature type="non-terminal residue" evidence="2">
    <location>
        <position position="1"/>
    </location>
</feature>
<dbReference type="EMBL" id="KB201564">
    <property type="protein sequence ID" value="ESO95949.1"/>
    <property type="molecule type" value="Genomic_DNA"/>
</dbReference>
<dbReference type="InterPro" id="IPR016024">
    <property type="entry name" value="ARM-type_fold"/>
</dbReference>
<evidence type="ECO:0000256" key="1">
    <source>
        <dbReference type="ARBA" id="ARBA00022737"/>
    </source>
</evidence>
<dbReference type="InterPro" id="IPR011989">
    <property type="entry name" value="ARM-like"/>
</dbReference>
<evidence type="ECO:0008006" key="4">
    <source>
        <dbReference type="Google" id="ProtNLM"/>
    </source>
</evidence>
<proteinExistence type="predicted"/>
<name>V4C366_LOTGI</name>
<accession>V4C366</accession>
<reference evidence="2 3" key="1">
    <citation type="journal article" date="2013" name="Nature">
        <title>Insights into bilaterian evolution from three spiralian genomes.</title>
        <authorList>
            <person name="Simakov O."/>
            <person name="Marletaz F."/>
            <person name="Cho S.J."/>
            <person name="Edsinger-Gonzales E."/>
            <person name="Havlak P."/>
            <person name="Hellsten U."/>
            <person name="Kuo D.H."/>
            <person name="Larsson T."/>
            <person name="Lv J."/>
            <person name="Arendt D."/>
            <person name="Savage R."/>
            <person name="Osoegawa K."/>
            <person name="de Jong P."/>
            <person name="Grimwood J."/>
            <person name="Chapman J.A."/>
            <person name="Shapiro H."/>
            <person name="Aerts A."/>
            <person name="Otillar R.P."/>
            <person name="Terry A.Y."/>
            <person name="Boore J.L."/>
            <person name="Grigoriev I.V."/>
            <person name="Lindberg D.R."/>
            <person name="Seaver E.C."/>
            <person name="Weisblat D.A."/>
            <person name="Putnam N.H."/>
            <person name="Rokhsar D.S."/>
        </authorList>
    </citation>
    <scope>NUCLEOTIDE SEQUENCE [LARGE SCALE GENOMIC DNA]</scope>
</reference>
<dbReference type="Pfam" id="PF23731">
    <property type="entry name" value="ARM_ECM29_C"/>
    <property type="match status" value="1"/>
</dbReference>
<organism evidence="2 3">
    <name type="scientific">Lottia gigantea</name>
    <name type="common">Giant owl limpet</name>
    <dbReference type="NCBI Taxonomy" id="225164"/>
    <lineage>
        <taxon>Eukaryota</taxon>
        <taxon>Metazoa</taxon>
        <taxon>Spiralia</taxon>
        <taxon>Lophotrochozoa</taxon>
        <taxon>Mollusca</taxon>
        <taxon>Gastropoda</taxon>
        <taxon>Patellogastropoda</taxon>
        <taxon>Lottioidea</taxon>
        <taxon>Lottiidae</taxon>
        <taxon>Lottia</taxon>
    </lineage>
</organism>
<dbReference type="Proteomes" id="UP000030746">
    <property type="component" value="Unassembled WGS sequence"/>
</dbReference>
<dbReference type="RefSeq" id="XP_009053363.1">
    <property type="nucleotide sequence ID" value="XM_009055115.1"/>
</dbReference>
<dbReference type="Gene3D" id="1.25.10.10">
    <property type="entry name" value="Leucine-rich Repeat Variant"/>
    <property type="match status" value="2"/>
</dbReference>
<dbReference type="SUPFAM" id="SSF48371">
    <property type="entry name" value="ARM repeat"/>
    <property type="match status" value="1"/>
</dbReference>
<dbReference type="AlphaFoldDB" id="V4C366"/>
<evidence type="ECO:0000313" key="2">
    <source>
        <dbReference type="EMBL" id="ESO95949.1"/>
    </source>
</evidence>
<dbReference type="CTD" id="20243892"/>
<dbReference type="GeneID" id="20243892"/>
<dbReference type="GO" id="GO:0005634">
    <property type="term" value="C:nucleus"/>
    <property type="evidence" value="ECO:0007669"/>
    <property type="project" value="TreeGrafter"/>
</dbReference>
<keyword evidence="3" id="KW-1185">Reference proteome</keyword>
<dbReference type="STRING" id="225164.V4C366"/>